<sequence length="59" mass="6798">MNFHEFPSNDNPFVHRFVFFLPPQLASPVSLLLSTRRPSAFSISLSPVLTEQHTFDQDH</sequence>
<organism evidence="1 2">
    <name type="scientific">Cuscuta australis</name>
    <dbReference type="NCBI Taxonomy" id="267555"/>
    <lineage>
        <taxon>Eukaryota</taxon>
        <taxon>Viridiplantae</taxon>
        <taxon>Streptophyta</taxon>
        <taxon>Embryophyta</taxon>
        <taxon>Tracheophyta</taxon>
        <taxon>Spermatophyta</taxon>
        <taxon>Magnoliopsida</taxon>
        <taxon>eudicotyledons</taxon>
        <taxon>Gunneridae</taxon>
        <taxon>Pentapetalae</taxon>
        <taxon>asterids</taxon>
        <taxon>lamiids</taxon>
        <taxon>Solanales</taxon>
        <taxon>Convolvulaceae</taxon>
        <taxon>Cuscuteae</taxon>
        <taxon>Cuscuta</taxon>
        <taxon>Cuscuta subgen. Grammica</taxon>
        <taxon>Cuscuta sect. Cleistogrammica</taxon>
    </lineage>
</organism>
<gene>
    <name evidence="1" type="ORF">DM860_014879</name>
</gene>
<dbReference type="Proteomes" id="UP000249390">
    <property type="component" value="Unassembled WGS sequence"/>
</dbReference>
<keyword evidence="2" id="KW-1185">Reference proteome</keyword>
<name>A0A328DJS2_9ASTE</name>
<protein>
    <submittedName>
        <fullName evidence="1">Uncharacterized protein</fullName>
    </submittedName>
</protein>
<dbReference type="AlphaFoldDB" id="A0A328DJS2"/>
<comment type="caution">
    <text evidence="1">The sequence shown here is derived from an EMBL/GenBank/DDBJ whole genome shotgun (WGS) entry which is preliminary data.</text>
</comment>
<evidence type="ECO:0000313" key="1">
    <source>
        <dbReference type="EMBL" id="RAL45490.1"/>
    </source>
</evidence>
<dbReference type="EMBL" id="NQVE01000133">
    <property type="protein sequence ID" value="RAL45490.1"/>
    <property type="molecule type" value="Genomic_DNA"/>
</dbReference>
<reference evidence="1 2" key="1">
    <citation type="submission" date="2018-06" db="EMBL/GenBank/DDBJ databases">
        <title>The Genome of Cuscuta australis (Dodder) Provides Insight into the Evolution of Plant Parasitism.</title>
        <authorList>
            <person name="Liu H."/>
        </authorList>
    </citation>
    <scope>NUCLEOTIDE SEQUENCE [LARGE SCALE GENOMIC DNA]</scope>
    <source>
        <strain evidence="2">cv. Yunnan</strain>
        <tissue evidence="1">Vines</tissue>
    </source>
</reference>
<accession>A0A328DJS2</accession>
<evidence type="ECO:0000313" key="2">
    <source>
        <dbReference type="Proteomes" id="UP000249390"/>
    </source>
</evidence>
<proteinExistence type="predicted"/>